<organism evidence="1 2">
    <name type="scientific">Bacteroides acidifaciens</name>
    <dbReference type="NCBI Taxonomy" id="85831"/>
    <lineage>
        <taxon>Bacteria</taxon>
        <taxon>Pseudomonadati</taxon>
        <taxon>Bacteroidota</taxon>
        <taxon>Bacteroidia</taxon>
        <taxon>Bacteroidales</taxon>
        <taxon>Bacteroidaceae</taxon>
        <taxon>Bacteroides</taxon>
    </lineage>
</organism>
<sequence>MEGITLFVSIVIIVFGVLQFILFFKIWGMTNNIKELKNLYSENSKSLLSSIDKLISASKNVSPKEETTIIKKAVPEEKKEASVYVSPKKELLAIDTNSDEYKKKIHKLKVLKDRGFVEQAVKEYMEYAQIEHDSATDFINNL</sequence>
<reference evidence="1 2" key="1">
    <citation type="submission" date="2019-03" db="EMBL/GenBank/DDBJ databases">
        <title>Diversity of the mouse oral microbiome.</title>
        <authorList>
            <person name="Joseph S."/>
            <person name="Aduse-Opoku J."/>
            <person name="Curtis M."/>
            <person name="Wade W."/>
            <person name="Hashim A."/>
        </authorList>
    </citation>
    <scope>NUCLEOTIDE SEQUENCE [LARGE SCALE GENOMIC DNA]</scope>
    <source>
        <strain evidence="1 2">P2318</strain>
    </source>
</reference>
<comment type="caution">
    <text evidence="1">The sequence shown here is derived from an EMBL/GenBank/DDBJ whole genome shotgun (WGS) entry which is preliminary data.</text>
</comment>
<dbReference type="AlphaFoldDB" id="A0A7K3MPH4"/>
<evidence type="ECO:0000313" key="2">
    <source>
        <dbReference type="Proteomes" id="UP000298073"/>
    </source>
</evidence>
<protein>
    <submittedName>
        <fullName evidence="1">Uncharacterized protein</fullName>
    </submittedName>
</protein>
<gene>
    <name evidence="1" type="ORF">E4T97_21815</name>
</gene>
<proteinExistence type="predicted"/>
<evidence type="ECO:0000313" key="1">
    <source>
        <dbReference type="EMBL" id="TFU44541.1"/>
    </source>
</evidence>
<dbReference type="RefSeq" id="WP_135039476.1">
    <property type="nucleotide sequence ID" value="NZ_CABIXU010000131.1"/>
</dbReference>
<dbReference type="OrthoDB" id="1083246at2"/>
<dbReference type="EMBL" id="SPPV01000118">
    <property type="protein sequence ID" value="TFU44541.1"/>
    <property type="molecule type" value="Genomic_DNA"/>
</dbReference>
<name>A0A7K3MPH4_9BACE</name>
<accession>A0A7K3MPH4</accession>
<dbReference type="Proteomes" id="UP000298073">
    <property type="component" value="Unassembled WGS sequence"/>
</dbReference>